<evidence type="ECO:0000313" key="4">
    <source>
        <dbReference type="Proteomes" id="UP001515660"/>
    </source>
</evidence>
<dbReference type="InterPro" id="IPR046589">
    <property type="entry name" value="DUF6647"/>
</dbReference>
<feature type="domain" description="DUF6647" evidence="2">
    <location>
        <begin position="64"/>
        <end position="135"/>
    </location>
</feature>
<gene>
    <name evidence="3" type="ORF">G8O29_08585</name>
</gene>
<protein>
    <recommendedName>
        <fullName evidence="2">DUF6647 domain-containing protein</fullName>
    </recommendedName>
</protein>
<feature type="chain" id="PRO_5045106380" description="DUF6647 domain-containing protein" evidence="1">
    <location>
        <begin position="22"/>
        <end position="155"/>
    </location>
</feature>
<reference evidence="3 4" key="1">
    <citation type="journal article" date="2022" name="Microorganisms">
        <title>Genome Sequence and Characterization of a Xanthorhodopsin-Containing, Aerobic Anoxygenic Phototrophic Rhodobacter Species, Isolated from Mesophilic Conditions at Yellowstone National Park.</title>
        <authorList>
            <person name="Kyndt J.A."/>
            <person name="Robertson S."/>
            <person name="Shoffstall I.B."/>
            <person name="Ramaley R.F."/>
            <person name="Meyer T.E."/>
        </authorList>
    </citation>
    <scope>NUCLEOTIDE SEQUENCE [LARGE SCALE GENOMIC DNA]</scope>
    <source>
        <strain evidence="3 4">M37P</strain>
    </source>
</reference>
<dbReference type="EMBL" id="JAANHS010000005">
    <property type="protein sequence ID" value="NHB76795.1"/>
    <property type="molecule type" value="Genomic_DNA"/>
</dbReference>
<dbReference type="Pfam" id="PF20352">
    <property type="entry name" value="DUF6647"/>
    <property type="match status" value="1"/>
</dbReference>
<proteinExistence type="predicted"/>
<keyword evidence="4" id="KW-1185">Reference proteome</keyword>
<evidence type="ECO:0000259" key="2">
    <source>
        <dbReference type="Pfam" id="PF20352"/>
    </source>
</evidence>
<evidence type="ECO:0000256" key="1">
    <source>
        <dbReference type="SAM" id="SignalP"/>
    </source>
</evidence>
<dbReference type="Proteomes" id="UP001515660">
    <property type="component" value="Unassembled WGS sequence"/>
</dbReference>
<sequence length="155" mass="16291">MKALCAALPLAAFVGALPAQAGDLCPLVAELNLALVRTTDHAPVACPEIGFALLEDQPGLRSQAGAYFPDSGRIELAPDLDLTTAYGQSFLLHEMVHAAQFAEGADRAARCPAALEAEAYRVQADFLQAAGLSRDALFTRMLGEQLGRCGAATDY</sequence>
<accession>A0ABX0G6A5</accession>
<feature type="signal peptide" evidence="1">
    <location>
        <begin position="1"/>
        <end position="21"/>
    </location>
</feature>
<name>A0ABX0G6A5_9RHOB</name>
<keyword evidence="1" id="KW-0732">Signal</keyword>
<comment type="caution">
    <text evidence="3">The sequence shown here is derived from an EMBL/GenBank/DDBJ whole genome shotgun (WGS) entry which is preliminary data.</text>
</comment>
<organism evidence="3 4">
    <name type="scientific">Rhodobacter calidifons</name>
    <dbReference type="NCBI Taxonomy" id="2715277"/>
    <lineage>
        <taxon>Bacteria</taxon>
        <taxon>Pseudomonadati</taxon>
        <taxon>Pseudomonadota</taxon>
        <taxon>Alphaproteobacteria</taxon>
        <taxon>Rhodobacterales</taxon>
        <taxon>Rhodobacter group</taxon>
        <taxon>Rhodobacter</taxon>
    </lineage>
</organism>
<evidence type="ECO:0000313" key="3">
    <source>
        <dbReference type="EMBL" id="NHB76795.1"/>
    </source>
</evidence>